<organism evidence="1">
    <name type="scientific">Nymphaea colorata</name>
    <name type="common">pocket water lily</name>
    <dbReference type="NCBI Taxonomy" id="210225"/>
    <lineage>
        <taxon>Eukaryota</taxon>
        <taxon>Viridiplantae</taxon>
        <taxon>Streptophyta</taxon>
        <taxon>Embryophyta</taxon>
        <taxon>Tracheophyta</taxon>
        <taxon>Spermatophyta</taxon>
        <taxon>Magnoliopsida</taxon>
        <taxon>Nymphaeales</taxon>
        <taxon>Nymphaeaceae</taxon>
        <taxon>Nymphaea</taxon>
    </lineage>
</organism>
<proteinExistence type="predicted"/>
<protein>
    <submittedName>
        <fullName evidence="1">Uncharacterized protein</fullName>
    </submittedName>
</protein>
<accession>A0A5K1GQ29</accession>
<gene>
    <name evidence="1" type="ORF">NYM_LOCUS27205</name>
</gene>
<dbReference type="EMBL" id="LR721787">
    <property type="protein sequence ID" value="VVW77494.1"/>
    <property type="molecule type" value="Genomic_DNA"/>
</dbReference>
<sequence>MFFYTMRPTFHFTSLFANKGSGTQCFERQATHGASILSNANPSRSHSRRLCVPFARNVSNSNKPDFVP</sequence>
<name>A0A5K1GQ29_9MAGN</name>
<dbReference type="AlphaFoldDB" id="A0A5K1GQ29"/>
<reference evidence="1" key="1">
    <citation type="submission" date="2019-09" db="EMBL/GenBank/DDBJ databases">
        <authorList>
            <person name="Zhang L."/>
        </authorList>
    </citation>
    <scope>NUCLEOTIDE SEQUENCE</scope>
</reference>
<evidence type="ECO:0000313" key="1">
    <source>
        <dbReference type="EMBL" id="VVW77494.1"/>
    </source>
</evidence>